<accession>A0AA38R1V9</accession>
<keyword evidence="8" id="KW-1185">Reference proteome</keyword>
<dbReference type="SMART" id="SM00220">
    <property type="entry name" value="S_TKc"/>
    <property type="match status" value="1"/>
</dbReference>
<comment type="caution">
    <text evidence="7">The sequence shown here is derived from an EMBL/GenBank/DDBJ whole genome shotgun (WGS) entry which is preliminary data.</text>
</comment>
<evidence type="ECO:0000259" key="6">
    <source>
        <dbReference type="PROSITE" id="PS50011"/>
    </source>
</evidence>
<dbReference type="GO" id="GO:0005524">
    <property type="term" value="F:ATP binding"/>
    <property type="evidence" value="ECO:0007669"/>
    <property type="project" value="UniProtKB-KW"/>
</dbReference>
<feature type="region of interest" description="Disordered" evidence="5">
    <location>
        <begin position="1"/>
        <end position="47"/>
    </location>
</feature>
<dbReference type="PANTHER" id="PTHR43289:SF6">
    <property type="entry name" value="SERINE_THREONINE-PROTEIN KINASE NEKL-3"/>
    <property type="match status" value="1"/>
</dbReference>
<reference evidence="7" key="1">
    <citation type="submission" date="2022-07" db="EMBL/GenBank/DDBJ databases">
        <title>Fungi with potential for degradation of polypropylene.</title>
        <authorList>
            <person name="Gostincar C."/>
        </authorList>
    </citation>
    <scope>NUCLEOTIDE SEQUENCE</scope>
    <source>
        <strain evidence="7">EXF-13287</strain>
    </source>
</reference>
<evidence type="ECO:0000256" key="5">
    <source>
        <dbReference type="SAM" id="MobiDB-lite"/>
    </source>
</evidence>
<evidence type="ECO:0000256" key="2">
    <source>
        <dbReference type="ARBA" id="ARBA00022741"/>
    </source>
</evidence>
<dbReference type="SUPFAM" id="SSF56112">
    <property type="entry name" value="Protein kinase-like (PK-like)"/>
    <property type="match status" value="1"/>
</dbReference>
<organism evidence="7 8">
    <name type="scientific">Coniochaeta hoffmannii</name>
    <dbReference type="NCBI Taxonomy" id="91930"/>
    <lineage>
        <taxon>Eukaryota</taxon>
        <taxon>Fungi</taxon>
        <taxon>Dikarya</taxon>
        <taxon>Ascomycota</taxon>
        <taxon>Pezizomycotina</taxon>
        <taxon>Sordariomycetes</taxon>
        <taxon>Sordariomycetidae</taxon>
        <taxon>Coniochaetales</taxon>
        <taxon>Coniochaetaceae</taxon>
        <taxon>Coniochaeta</taxon>
    </lineage>
</organism>
<feature type="domain" description="Protein kinase" evidence="6">
    <location>
        <begin position="322"/>
        <end position="582"/>
    </location>
</feature>
<keyword evidence="3 7" id="KW-0418">Kinase</keyword>
<evidence type="ECO:0000256" key="4">
    <source>
        <dbReference type="ARBA" id="ARBA00022840"/>
    </source>
</evidence>
<evidence type="ECO:0000256" key="1">
    <source>
        <dbReference type="ARBA" id="ARBA00022679"/>
    </source>
</evidence>
<name>A0AA38R1V9_9PEZI</name>
<dbReference type="Proteomes" id="UP001174691">
    <property type="component" value="Unassembled WGS sequence"/>
</dbReference>
<keyword evidence="4" id="KW-0067">ATP-binding</keyword>
<proteinExistence type="predicted"/>
<dbReference type="EMBL" id="JANBVN010000290">
    <property type="protein sequence ID" value="KAJ9130004.1"/>
    <property type="molecule type" value="Genomic_DNA"/>
</dbReference>
<evidence type="ECO:0000256" key="3">
    <source>
        <dbReference type="ARBA" id="ARBA00022777"/>
    </source>
</evidence>
<evidence type="ECO:0000313" key="7">
    <source>
        <dbReference type="EMBL" id="KAJ9130004.1"/>
    </source>
</evidence>
<feature type="compositionally biased region" description="Polar residues" evidence="5">
    <location>
        <begin position="11"/>
        <end position="27"/>
    </location>
</feature>
<evidence type="ECO:0000313" key="8">
    <source>
        <dbReference type="Proteomes" id="UP001174691"/>
    </source>
</evidence>
<feature type="non-terminal residue" evidence="7">
    <location>
        <position position="1"/>
    </location>
</feature>
<gene>
    <name evidence="7" type="ORF">NKR19_g10084</name>
</gene>
<keyword evidence="1" id="KW-0808">Transferase</keyword>
<dbReference type="InterPro" id="IPR011009">
    <property type="entry name" value="Kinase-like_dom_sf"/>
</dbReference>
<dbReference type="InterPro" id="IPR008271">
    <property type="entry name" value="Ser/Thr_kinase_AS"/>
</dbReference>
<sequence length="582" mass="63076">MDNNREPDVSSGATTNPFTSRELSQRLQRFHRVPSHSYGHPPSEATNAFDSHELQRRLDDKIEAPAPAEASHAPFSLANLNIDALNTYDSDPNVRVILYPSQIPALVVKVTPLGSIATNQSPSTTSGPHPNSLPVIQSLLTVGFHVQADYNAIQTAKPRQMTPLADLLDINLYCDPAADRMVIVNNHPDAVMVKRVQRPLDATSEDVAEELGTGLAYNTPEFLDAGFWAVFAGAEEQHILVLHVLPRRYVTVTMAGVVTEAGDTAPGHGSKRRREESQPLQALIPAKKGRLLDAVISDSGAAVVFHAAPPAGDNSSSVIVFGHPLEQLGPGDTAQVTGSVGDYTLVYREKIMVMTNSLVFKGEHSDVPGTVAVKLVRTGPAALSQQSASRIVSASLMWWREFKNHSKLCEHTSVVRLYPPASDSRLLSLVMEYIDAPTLASYRHTAPTTTTTPPQGHCTLALPQASRILADMTQALSYIHSRGVVHNDIKPGNILFSPARGAVLIDFGLSTDISDKMVHTGGSPWYIPYEYVEDGRRGVPGDVFALGVVMLFVLGGIRLPEMGAGRLNWRIADVRRKTKTGE</sequence>
<dbReference type="AlphaFoldDB" id="A0AA38R1V9"/>
<dbReference type="PROSITE" id="PS00108">
    <property type="entry name" value="PROTEIN_KINASE_ST"/>
    <property type="match status" value="1"/>
</dbReference>
<protein>
    <submittedName>
        <fullName evidence="7">CAMK protein kinase</fullName>
    </submittedName>
</protein>
<keyword evidence="2" id="KW-0547">Nucleotide-binding</keyword>
<dbReference type="PANTHER" id="PTHR43289">
    <property type="entry name" value="MITOGEN-ACTIVATED PROTEIN KINASE KINASE KINASE 20-RELATED"/>
    <property type="match status" value="1"/>
</dbReference>
<dbReference type="GO" id="GO:0004674">
    <property type="term" value="F:protein serine/threonine kinase activity"/>
    <property type="evidence" value="ECO:0007669"/>
    <property type="project" value="TreeGrafter"/>
</dbReference>
<feature type="region of interest" description="Disordered" evidence="5">
    <location>
        <begin position="260"/>
        <end position="280"/>
    </location>
</feature>
<dbReference type="InterPro" id="IPR000719">
    <property type="entry name" value="Prot_kinase_dom"/>
</dbReference>
<dbReference type="Pfam" id="PF00069">
    <property type="entry name" value="Pkinase"/>
    <property type="match status" value="1"/>
</dbReference>
<dbReference type="PROSITE" id="PS50011">
    <property type="entry name" value="PROTEIN_KINASE_DOM"/>
    <property type="match status" value="1"/>
</dbReference>
<dbReference type="Gene3D" id="1.10.510.10">
    <property type="entry name" value="Transferase(Phosphotransferase) domain 1"/>
    <property type="match status" value="1"/>
</dbReference>